<dbReference type="PANTHER" id="PTHR43155">
    <property type="entry name" value="CYCLIC DI-GMP PHOSPHODIESTERASE PA4108-RELATED"/>
    <property type="match status" value="1"/>
</dbReference>
<dbReference type="CDD" id="cd00077">
    <property type="entry name" value="HDc"/>
    <property type="match status" value="1"/>
</dbReference>
<dbReference type="InterPro" id="IPR003607">
    <property type="entry name" value="HD/PDEase_dom"/>
</dbReference>
<dbReference type="Gene3D" id="1.10.3210.10">
    <property type="entry name" value="Hypothetical protein af1432"/>
    <property type="match status" value="1"/>
</dbReference>
<feature type="domain" description="HD-GYP" evidence="2">
    <location>
        <begin position="333"/>
        <end position="528"/>
    </location>
</feature>
<protein>
    <submittedName>
        <fullName evidence="3">HD-GYP domain, c-di-GMP phosphodiesterase class II (Or its inactivated variant)</fullName>
    </submittedName>
</protein>
<keyword evidence="1" id="KW-1133">Transmembrane helix</keyword>
<keyword evidence="4" id="KW-1185">Reference proteome</keyword>
<dbReference type="EMBL" id="FXUB01000004">
    <property type="protein sequence ID" value="SMP15789.1"/>
    <property type="molecule type" value="Genomic_DNA"/>
</dbReference>
<organism evidence="3 4">
    <name type="scientific">Desulfurobacterium pacificum</name>
    <dbReference type="NCBI Taxonomy" id="240166"/>
    <lineage>
        <taxon>Bacteria</taxon>
        <taxon>Pseudomonadati</taxon>
        <taxon>Aquificota</taxon>
        <taxon>Aquificia</taxon>
        <taxon>Desulfurobacteriales</taxon>
        <taxon>Desulfurobacteriaceae</taxon>
        <taxon>Desulfurobacterium</taxon>
    </lineage>
</organism>
<gene>
    <name evidence="3" type="ORF">SAMN06265339_1432</name>
</gene>
<dbReference type="PANTHER" id="PTHR43155:SF2">
    <property type="entry name" value="CYCLIC DI-GMP PHOSPHODIESTERASE PA4108"/>
    <property type="match status" value="1"/>
</dbReference>
<sequence length="528" mass="60762">MQFPVKSISGKVFLFFTLITILIFVILGTYVTQLFKQQLKTEFLIRVNAEFQLIKGTSNVEIKDYDYFYLYKFFSYFLQKEPDALYLRIYEFSPSSPLIKAEKENWNKLPWCTKDFLERPCILTKKELIKTNPVPLNLEIAYSTERLYTKLKNIKETFLEFELVLFIAMILLVLLNIHLLKSRIKFIVSSVKSWKKEGIKTLTTQTENDELTSLTDSIKEMYDEIEKERKIDRLLLNLTTKILKASANSSGVLDFFNEVSSILKNELKLDYVKFVRDYTPPPIKKGQKVIKLKENPHTYIVLEGDVPCWNEIKDIVKNIIDSALLSVTERKKGEHLFMSTILALANAIDAMSPWTKGHSERVAKIAVEIGETLGLPEETIRNLQIGGILHDIGKLGIPCSILNKPEPLTPEEYEKIKQHPIIGYKILSPIQELRDVLPIVLYHHERCNGSGYPEGLKCDEIPLPAKIVAVADVIEAMTTERPYKKAYSFEDVLSYLKENAGKDKLFDPEIVKAVDTISEKLKKILKRK</sequence>
<name>A0ABY1NRN7_9BACT</name>
<reference evidence="3 4" key="1">
    <citation type="submission" date="2017-05" db="EMBL/GenBank/DDBJ databases">
        <authorList>
            <person name="Varghese N."/>
            <person name="Submissions S."/>
        </authorList>
    </citation>
    <scope>NUCLEOTIDE SEQUENCE [LARGE SCALE GENOMIC DNA]</scope>
    <source>
        <strain evidence="3 4">DSM 15522</strain>
    </source>
</reference>
<accession>A0ABY1NRN7</accession>
<evidence type="ECO:0000313" key="3">
    <source>
        <dbReference type="EMBL" id="SMP15789.1"/>
    </source>
</evidence>
<feature type="transmembrane region" description="Helical" evidence="1">
    <location>
        <begin position="158"/>
        <end position="180"/>
    </location>
</feature>
<evidence type="ECO:0000259" key="2">
    <source>
        <dbReference type="PROSITE" id="PS51832"/>
    </source>
</evidence>
<keyword evidence="1" id="KW-0472">Membrane</keyword>
<evidence type="ECO:0000313" key="4">
    <source>
        <dbReference type="Proteomes" id="UP001157911"/>
    </source>
</evidence>
<dbReference type="SUPFAM" id="SSF109604">
    <property type="entry name" value="HD-domain/PDEase-like"/>
    <property type="match status" value="1"/>
</dbReference>
<dbReference type="RefSeq" id="WP_283400879.1">
    <property type="nucleotide sequence ID" value="NZ_FXUB01000004.1"/>
</dbReference>
<keyword evidence="1" id="KW-0812">Transmembrane</keyword>
<evidence type="ECO:0000256" key="1">
    <source>
        <dbReference type="SAM" id="Phobius"/>
    </source>
</evidence>
<comment type="caution">
    <text evidence="3">The sequence shown here is derived from an EMBL/GenBank/DDBJ whole genome shotgun (WGS) entry which is preliminary data.</text>
</comment>
<proteinExistence type="predicted"/>
<dbReference type="Proteomes" id="UP001157911">
    <property type="component" value="Unassembled WGS sequence"/>
</dbReference>
<feature type="transmembrane region" description="Helical" evidence="1">
    <location>
        <begin position="12"/>
        <end position="31"/>
    </location>
</feature>
<dbReference type="PROSITE" id="PS51832">
    <property type="entry name" value="HD_GYP"/>
    <property type="match status" value="1"/>
</dbReference>
<dbReference type="InterPro" id="IPR037522">
    <property type="entry name" value="HD_GYP_dom"/>
</dbReference>
<dbReference type="SMART" id="SM00471">
    <property type="entry name" value="HDc"/>
    <property type="match status" value="1"/>
</dbReference>
<dbReference type="Pfam" id="PF13487">
    <property type="entry name" value="HD_5"/>
    <property type="match status" value="1"/>
</dbReference>